<keyword evidence="3" id="KW-1185">Reference proteome</keyword>
<dbReference type="Proteomes" id="UP000321580">
    <property type="component" value="Unassembled WGS sequence"/>
</dbReference>
<dbReference type="OrthoDB" id="639821at2"/>
<evidence type="ECO:0000313" key="3">
    <source>
        <dbReference type="Proteomes" id="UP000321580"/>
    </source>
</evidence>
<feature type="chain" id="PRO_5022968494" evidence="1">
    <location>
        <begin position="20"/>
        <end position="397"/>
    </location>
</feature>
<sequence>MKTPLLIVSLLLAACAVWAQDLSGEWEGWLVQEGKADTFRYALQLAQAGQGVSGTARAETMDGRHAARFQVTGLWDGAKLVLQEVAQLSPQSPAWCMKYATLESSADGQRLSGPWRADGCTPGQMSLHRPGAPHVRQEAVEGIEGQWSGALSQSDRGYGFYIALNLKADGQGVSYIVSEGSGGSAKMALSYTFDAVSGVLQFEESKVVEREDPDWPWCIKSGSLRFRKEENRLVLDGGWKGFIEGYNLETGPCASGSLYLERALLNPEAVQVQQAVSRPYESDNQRAIKVQRVVEVAAPNLKIKIWDNGTVDGDVATLFLNGERILHQYRVSKRRIAIPVTLSQPSNFLVLHADDLGDIRPNTVAVAIDDGVREQTIIVSSNLEESGALMIRQFKVE</sequence>
<proteinExistence type="predicted"/>
<name>A0A5C6RNB3_9BACT</name>
<dbReference type="AlphaFoldDB" id="A0A5C6RNB3"/>
<organism evidence="2 3">
    <name type="scientific">Phaeodactylibacter luteus</name>
    <dbReference type="NCBI Taxonomy" id="1564516"/>
    <lineage>
        <taxon>Bacteria</taxon>
        <taxon>Pseudomonadati</taxon>
        <taxon>Bacteroidota</taxon>
        <taxon>Saprospiria</taxon>
        <taxon>Saprospirales</taxon>
        <taxon>Haliscomenobacteraceae</taxon>
        <taxon>Phaeodactylibacter</taxon>
    </lineage>
</organism>
<dbReference type="EMBL" id="VOOR01000016">
    <property type="protein sequence ID" value="TXB63395.1"/>
    <property type="molecule type" value="Genomic_DNA"/>
</dbReference>
<evidence type="ECO:0000313" key="2">
    <source>
        <dbReference type="EMBL" id="TXB63395.1"/>
    </source>
</evidence>
<dbReference type="RefSeq" id="WP_147167215.1">
    <property type="nucleotide sequence ID" value="NZ_VOOR01000016.1"/>
</dbReference>
<gene>
    <name evidence="2" type="ORF">FRY97_09495</name>
</gene>
<accession>A0A5C6RNB3</accession>
<protein>
    <submittedName>
        <fullName evidence="2">Uncharacterized protein</fullName>
    </submittedName>
</protein>
<evidence type="ECO:0000256" key="1">
    <source>
        <dbReference type="SAM" id="SignalP"/>
    </source>
</evidence>
<feature type="signal peptide" evidence="1">
    <location>
        <begin position="1"/>
        <end position="19"/>
    </location>
</feature>
<comment type="caution">
    <text evidence="2">The sequence shown here is derived from an EMBL/GenBank/DDBJ whole genome shotgun (WGS) entry which is preliminary data.</text>
</comment>
<reference evidence="2 3" key="1">
    <citation type="submission" date="2019-08" db="EMBL/GenBank/DDBJ databases">
        <title>Genome of Phaeodactylibacter luteus.</title>
        <authorList>
            <person name="Bowman J.P."/>
        </authorList>
    </citation>
    <scope>NUCLEOTIDE SEQUENCE [LARGE SCALE GENOMIC DNA]</scope>
    <source>
        <strain evidence="2 3">KCTC 42180</strain>
    </source>
</reference>
<keyword evidence="1" id="KW-0732">Signal</keyword>
<dbReference type="PROSITE" id="PS51257">
    <property type="entry name" value="PROKAR_LIPOPROTEIN"/>
    <property type="match status" value="1"/>
</dbReference>